<dbReference type="EMBL" id="QGLM01000021">
    <property type="protein sequence ID" value="PXY94432.1"/>
    <property type="molecule type" value="Genomic_DNA"/>
</dbReference>
<evidence type="ECO:0008006" key="3">
    <source>
        <dbReference type="Google" id="ProtNLM"/>
    </source>
</evidence>
<protein>
    <recommendedName>
        <fullName evidence="3">Permuted papain-like amidase enzyme, YaeF/YiiX, C92 family</fullName>
    </recommendedName>
</protein>
<accession>A0A318MNS9</accession>
<reference evidence="1 2" key="1">
    <citation type="submission" date="2018-05" db="EMBL/GenBank/DDBJ databases">
        <title>Reference genomes for bee gut microbiota database.</title>
        <authorList>
            <person name="Ellegaard K.M."/>
        </authorList>
    </citation>
    <scope>NUCLEOTIDE SEQUENCE [LARGE SCALE GENOMIC DNA]</scope>
    <source>
        <strain evidence="1 2">ESL0167</strain>
    </source>
</reference>
<proteinExistence type="predicted"/>
<dbReference type="Proteomes" id="UP000247838">
    <property type="component" value="Unassembled WGS sequence"/>
</dbReference>
<dbReference type="AlphaFoldDB" id="A0A318MNS9"/>
<gene>
    <name evidence="1" type="ORF">DKK76_11175</name>
</gene>
<evidence type="ECO:0000313" key="1">
    <source>
        <dbReference type="EMBL" id="PXY94432.1"/>
    </source>
</evidence>
<organism evidence="1 2">
    <name type="scientific">Frischella perrara</name>
    <dbReference type="NCBI Taxonomy" id="1267021"/>
    <lineage>
        <taxon>Bacteria</taxon>
        <taxon>Pseudomonadati</taxon>
        <taxon>Pseudomonadota</taxon>
        <taxon>Gammaproteobacteria</taxon>
        <taxon>Orbales</taxon>
        <taxon>Orbaceae</taxon>
        <taxon>Frischella</taxon>
    </lineage>
</organism>
<sequence length="193" mass="21669">MVLKNNIQAGCIIFQSLDHNDQFNDAVSRSGKNNLTLAIDNINHVGLYIGDDQVIEATQKYGVILRSLQTFLDAADSNLIATINDPSLIKPAIMRAKACLGLPYNFSFHPTGNGLYCSQLITHVFKTHQGQDYFQCYPMNFNDVDTQQILPYWVDYYKALQQAIPHGLVGSHPQQLLSQQHLFSSIISYNSCK</sequence>
<dbReference type="Gene3D" id="3.90.1720.10">
    <property type="entry name" value="endopeptidase domain like (from Nostoc punctiforme)"/>
    <property type="match status" value="1"/>
</dbReference>
<comment type="caution">
    <text evidence="1">The sequence shown here is derived from an EMBL/GenBank/DDBJ whole genome shotgun (WGS) entry which is preliminary data.</text>
</comment>
<name>A0A318MNS9_FRIPE</name>
<dbReference type="InterPro" id="IPR024453">
    <property type="entry name" value="Peptidase_C92"/>
</dbReference>
<dbReference type="SUPFAM" id="SSF54001">
    <property type="entry name" value="Cysteine proteinases"/>
    <property type="match status" value="1"/>
</dbReference>
<evidence type="ECO:0000313" key="2">
    <source>
        <dbReference type="Proteomes" id="UP000247838"/>
    </source>
</evidence>
<dbReference type="InterPro" id="IPR038765">
    <property type="entry name" value="Papain-like_cys_pep_sf"/>
</dbReference>
<dbReference type="Pfam" id="PF05708">
    <property type="entry name" value="Peptidase_C92"/>
    <property type="match status" value="1"/>
</dbReference>